<dbReference type="PANTHER" id="PTHR43344">
    <property type="entry name" value="PHOSPHOSERINE PHOSPHATASE"/>
    <property type="match status" value="1"/>
</dbReference>
<evidence type="ECO:0000313" key="2">
    <source>
        <dbReference type="Proteomes" id="UP000295083"/>
    </source>
</evidence>
<dbReference type="Gene3D" id="1.20.1440.310">
    <property type="match status" value="1"/>
</dbReference>
<sequence length="423" mass="46727">MLPRRAREIAQLHNVDVTRRRDGIANARIGHCYLVEPQCLPNSASSTSKNTQLNNTFNFAMKTSTNTIVASLGLVLARGVAAAPSVYARNHTAGPELRHWPAAAAKSLNAMIAANANQSNYAVFDMDNTSWRFDLEESLLPFLENKGVISREGMDPSLKLVPFKDTANYTETIYSYYLRLCEIDDTVCYPFAAQIFSGITLADLKGYVDELMALNGTVPTSYWDDDVVTPVEVSPPRIFTGQVELYNKLMSNGIDVYVITASAEELVRMVAADPKYGYNVKPENVIGVTLLMKNPTSGELTTTRKQVDEGTYDEKANLGLVMTPYLWTPATWKQGKWAAILTYIDEWKKPVLAGGDTPASDGPMIFHGVDVSKGGIHLWIDRKDSAMEEMKEMIADNTAAQKKEGLPVTADKNWVIVKPADIQ</sequence>
<evidence type="ECO:0000313" key="1">
    <source>
        <dbReference type="EMBL" id="TDZ34498.1"/>
    </source>
</evidence>
<protein>
    <recommendedName>
        <fullName evidence="3">Phosphorylcholine phosphatase</fullName>
    </recommendedName>
</protein>
<proteinExistence type="predicted"/>
<gene>
    <name evidence="1" type="ORF">C8035_v010585</name>
</gene>
<dbReference type="Proteomes" id="UP000295083">
    <property type="component" value="Unassembled WGS sequence"/>
</dbReference>
<dbReference type="InterPro" id="IPR050582">
    <property type="entry name" value="HAD-like_SerB"/>
</dbReference>
<organism evidence="1 2">
    <name type="scientific">Colletotrichum spinosum</name>
    <dbReference type="NCBI Taxonomy" id="1347390"/>
    <lineage>
        <taxon>Eukaryota</taxon>
        <taxon>Fungi</taxon>
        <taxon>Dikarya</taxon>
        <taxon>Ascomycota</taxon>
        <taxon>Pezizomycotina</taxon>
        <taxon>Sordariomycetes</taxon>
        <taxon>Hypocreomycetidae</taxon>
        <taxon>Glomerellales</taxon>
        <taxon>Glomerellaceae</taxon>
        <taxon>Colletotrichum</taxon>
        <taxon>Colletotrichum orbiculare species complex</taxon>
    </lineage>
</organism>
<dbReference type="SUPFAM" id="SSF56784">
    <property type="entry name" value="HAD-like"/>
    <property type="match status" value="1"/>
</dbReference>
<comment type="caution">
    <text evidence="1">The sequence shown here is derived from an EMBL/GenBank/DDBJ whole genome shotgun (WGS) entry which is preliminary data.</text>
</comment>
<dbReference type="InterPro" id="IPR023214">
    <property type="entry name" value="HAD_sf"/>
</dbReference>
<evidence type="ECO:0008006" key="3">
    <source>
        <dbReference type="Google" id="ProtNLM"/>
    </source>
</evidence>
<dbReference type="InterPro" id="IPR036412">
    <property type="entry name" value="HAD-like_sf"/>
</dbReference>
<dbReference type="AlphaFoldDB" id="A0A4R8Q7Y9"/>
<reference evidence="1 2" key="1">
    <citation type="submission" date="2018-11" db="EMBL/GenBank/DDBJ databases">
        <title>Genome sequence and assembly of Colletotrichum spinosum.</title>
        <authorList>
            <person name="Gan P."/>
            <person name="Shirasu K."/>
        </authorList>
    </citation>
    <scope>NUCLEOTIDE SEQUENCE [LARGE SCALE GENOMIC DNA]</scope>
    <source>
        <strain evidence="1 2">CBS 515.97</strain>
    </source>
</reference>
<name>A0A4R8Q7Y9_9PEZI</name>
<dbReference type="Gene3D" id="3.40.50.1000">
    <property type="entry name" value="HAD superfamily/HAD-like"/>
    <property type="match status" value="1"/>
</dbReference>
<accession>A0A4R8Q7Y9</accession>
<keyword evidence="2" id="KW-1185">Reference proteome</keyword>
<dbReference type="EMBL" id="QAPG01000053">
    <property type="protein sequence ID" value="TDZ34498.1"/>
    <property type="molecule type" value="Genomic_DNA"/>
</dbReference>